<name>A0A135T9Z1_9PEZI</name>
<evidence type="ECO:0000313" key="2">
    <source>
        <dbReference type="EMBL" id="KXH44929.1"/>
    </source>
</evidence>
<proteinExistence type="predicted"/>
<reference evidence="2 3" key="1">
    <citation type="submission" date="2014-02" db="EMBL/GenBank/DDBJ databases">
        <title>The genome sequence of Colletotrichum salicis CBS 607.94.</title>
        <authorList>
            <person name="Baroncelli R."/>
            <person name="Thon M.R."/>
        </authorList>
    </citation>
    <scope>NUCLEOTIDE SEQUENCE [LARGE SCALE GENOMIC DNA]</scope>
    <source>
        <strain evidence="2 3">CBS 607.94</strain>
    </source>
</reference>
<keyword evidence="3" id="KW-1185">Reference proteome</keyword>
<gene>
    <name evidence="2" type="ORF">CSAL01_11544</name>
</gene>
<organism evidence="2 3">
    <name type="scientific">Colletotrichum salicis</name>
    <dbReference type="NCBI Taxonomy" id="1209931"/>
    <lineage>
        <taxon>Eukaryota</taxon>
        <taxon>Fungi</taxon>
        <taxon>Dikarya</taxon>
        <taxon>Ascomycota</taxon>
        <taxon>Pezizomycotina</taxon>
        <taxon>Sordariomycetes</taxon>
        <taxon>Hypocreomycetidae</taxon>
        <taxon>Glomerellales</taxon>
        <taxon>Glomerellaceae</taxon>
        <taxon>Colletotrichum</taxon>
        <taxon>Colletotrichum acutatum species complex</taxon>
    </lineage>
</organism>
<comment type="caution">
    <text evidence="2">The sequence shown here is derived from an EMBL/GenBank/DDBJ whole genome shotgun (WGS) entry which is preliminary data.</text>
</comment>
<sequence>MKVVEVVVLGIEAKRINKTLRIEKKQSPNSLGDEEGEKSKRCEKGVTERIEGGGGGKEEDEEGDRGKGSRVSVPYGRKRMRSTYPYGEEKEEEEEEKKGGRRRATALLRTMNGPEAELDQNRLQTRPNQRRRGRACKSVAAAATNARHAASRKSQEQELARWLCVLGIRTLEEGSEPHEKRQYQQQQQSTGIDGVCRSMEGLINV</sequence>
<feature type="region of interest" description="Disordered" evidence="1">
    <location>
        <begin position="21"/>
        <end position="104"/>
    </location>
</feature>
<accession>A0A135T9Z1</accession>
<dbReference type="OrthoDB" id="10620153at2759"/>
<evidence type="ECO:0000256" key="1">
    <source>
        <dbReference type="SAM" id="MobiDB-lite"/>
    </source>
</evidence>
<evidence type="ECO:0000313" key="3">
    <source>
        <dbReference type="Proteomes" id="UP000070121"/>
    </source>
</evidence>
<dbReference type="Proteomes" id="UP000070121">
    <property type="component" value="Unassembled WGS sequence"/>
</dbReference>
<protein>
    <submittedName>
        <fullName evidence="2">Uncharacterized protein</fullName>
    </submittedName>
</protein>
<feature type="compositionally biased region" description="Basic and acidic residues" evidence="1">
    <location>
        <begin position="37"/>
        <end position="51"/>
    </location>
</feature>
<dbReference type="AlphaFoldDB" id="A0A135T9Z1"/>
<dbReference type="EMBL" id="JFFI01002054">
    <property type="protein sequence ID" value="KXH44929.1"/>
    <property type="molecule type" value="Genomic_DNA"/>
</dbReference>